<dbReference type="EMBL" id="CP143788">
    <property type="protein sequence ID" value="WVN89154.1"/>
    <property type="molecule type" value="Genomic_DNA"/>
</dbReference>
<gene>
    <name evidence="1" type="ORF">L203_104370</name>
</gene>
<evidence type="ECO:0000313" key="2">
    <source>
        <dbReference type="Proteomes" id="UP000094043"/>
    </source>
</evidence>
<dbReference type="InterPro" id="IPR023214">
    <property type="entry name" value="HAD_sf"/>
</dbReference>
<dbReference type="Pfam" id="PF00702">
    <property type="entry name" value="Hydrolase"/>
    <property type="match status" value="1"/>
</dbReference>
<reference evidence="1" key="2">
    <citation type="journal article" date="2022" name="Elife">
        <title>Obligate sexual reproduction of a homothallic fungus closely related to the Cryptococcus pathogenic species complex.</title>
        <authorList>
            <person name="Passer A.R."/>
            <person name="Clancey S.A."/>
            <person name="Shea T."/>
            <person name="David-Palma M."/>
            <person name="Averette A.F."/>
            <person name="Boekhout T."/>
            <person name="Porcel B.M."/>
            <person name="Nowrousian M."/>
            <person name="Cuomo C.A."/>
            <person name="Sun S."/>
            <person name="Heitman J."/>
            <person name="Coelho M.A."/>
        </authorList>
    </citation>
    <scope>NUCLEOTIDE SEQUENCE</scope>
    <source>
        <strain evidence="1">CBS 7841</strain>
    </source>
</reference>
<reference evidence="1" key="3">
    <citation type="submission" date="2024-01" db="EMBL/GenBank/DDBJ databases">
        <authorList>
            <person name="Coelho M.A."/>
            <person name="David-Palma M."/>
            <person name="Shea T."/>
            <person name="Sun S."/>
            <person name="Cuomo C.A."/>
            <person name="Heitman J."/>
        </authorList>
    </citation>
    <scope>NUCLEOTIDE SEQUENCE</scope>
    <source>
        <strain evidence="1">CBS 7841</strain>
    </source>
</reference>
<dbReference type="Gene3D" id="3.40.50.1000">
    <property type="entry name" value="HAD superfamily/HAD-like"/>
    <property type="match status" value="2"/>
</dbReference>
<sequence length="189" mass="20136">MPTTTIKARGILFDLDGTLISSTPVCEAVWHKWVKEYPYVDLREAATEKFESDVLKEAERIASSGGDGIRLLPGVQKLLVGLNDVSKDTSRWAIVTSATNAYATTAITTVDLPKTSHLITADEVTRGIVFEDAPSGVKAGVASGALVVAVCTSHNRKALEGLGAHHIVEDLSLICLDTEGDEVTIAFPC</sequence>
<dbReference type="KEGG" id="cdep:91088580"/>
<reference evidence="1" key="1">
    <citation type="submission" date="2016-06" db="EMBL/GenBank/DDBJ databases">
        <authorList>
            <person name="Cuomo C."/>
            <person name="Litvintseva A."/>
            <person name="Heitman J."/>
            <person name="Chen Y."/>
            <person name="Sun S."/>
            <person name="Springer D."/>
            <person name="Dromer F."/>
            <person name="Young S."/>
            <person name="Zeng Q."/>
            <person name="Chapman S."/>
            <person name="Gujja S."/>
            <person name="Saif S."/>
            <person name="Birren B."/>
        </authorList>
    </citation>
    <scope>NUCLEOTIDE SEQUENCE</scope>
    <source>
        <strain evidence="1">CBS 7841</strain>
    </source>
</reference>
<dbReference type="InterPro" id="IPR036412">
    <property type="entry name" value="HAD-like_sf"/>
</dbReference>
<accession>A0AAJ8JVG7</accession>
<dbReference type="Proteomes" id="UP000094043">
    <property type="component" value="Chromosome 5"/>
</dbReference>
<dbReference type="AlphaFoldDB" id="A0AAJ8JVG7"/>
<dbReference type="RefSeq" id="XP_066069854.1">
    <property type="nucleotide sequence ID" value="XM_066213757.1"/>
</dbReference>
<dbReference type="GeneID" id="91088580"/>
<name>A0AAJ8JVG7_9TREE</name>
<protein>
    <recommendedName>
        <fullName evidence="3">Glycerol-1-phosphatase</fullName>
    </recommendedName>
</protein>
<dbReference type="PANTHER" id="PTHR43481">
    <property type="entry name" value="FRUCTOSE-1-PHOSPHATE PHOSPHATASE"/>
    <property type="match status" value="1"/>
</dbReference>
<dbReference type="PANTHER" id="PTHR43481:SF4">
    <property type="entry name" value="GLYCEROL-1-PHOSPHATE PHOSPHOHYDROLASE 1-RELATED"/>
    <property type="match status" value="1"/>
</dbReference>
<evidence type="ECO:0008006" key="3">
    <source>
        <dbReference type="Google" id="ProtNLM"/>
    </source>
</evidence>
<organism evidence="1 2">
    <name type="scientific">Cryptococcus depauperatus CBS 7841</name>
    <dbReference type="NCBI Taxonomy" id="1295531"/>
    <lineage>
        <taxon>Eukaryota</taxon>
        <taxon>Fungi</taxon>
        <taxon>Dikarya</taxon>
        <taxon>Basidiomycota</taxon>
        <taxon>Agaricomycotina</taxon>
        <taxon>Tremellomycetes</taxon>
        <taxon>Tremellales</taxon>
        <taxon>Cryptococcaceae</taxon>
        <taxon>Cryptococcus</taxon>
    </lineage>
</organism>
<proteinExistence type="predicted"/>
<dbReference type="GO" id="GO:0050308">
    <property type="term" value="F:sugar-phosphatase activity"/>
    <property type="evidence" value="ECO:0007669"/>
    <property type="project" value="TreeGrafter"/>
</dbReference>
<evidence type="ECO:0000313" key="1">
    <source>
        <dbReference type="EMBL" id="WVN89154.1"/>
    </source>
</evidence>
<dbReference type="SUPFAM" id="SSF56784">
    <property type="entry name" value="HAD-like"/>
    <property type="match status" value="1"/>
</dbReference>
<keyword evidence="2" id="KW-1185">Reference proteome</keyword>
<dbReference type="InterPro" id="IPR051806">
    <property type="entry name" value="HAD-like_SPP"/>
</dbReference>